<dbReference type="AlphaFoldDB" id="A0A1L3JFP5"/>
<dbReference type="STRING" id="1850252.LPB136_00600"/>
<evidence type="ECO:0000259" key="2">
    <source>
        <dbReference type="Pfam" id="PF04264"/>
    </source>
</evidence>
<gene>
    <name evidence="3" type="ORF">LPB136_00600</name>
</gene>
<dbReference type="Pfam" id="PF04264">
    <property type="entry name" value="YceI"/>
    <property type="match status" value="1"/>
</dbReference>
<keyword evidence="4" id="KW-1185">Reference proteome</keyword>
<dbReference type="InterPro" id="IPR036761">
    <property type="entry name" value="TTHA0802/YceI-like_sf"/>
</dbReference>
<evidence type="ECO:0000313" key="3">
    <source>
        <dbReference type="EMBL" id="APG63961.1"/>
    </source>
</evidence>
<dbReference type="EMBL" id="CP018155">
    <property type="protein sequence ID" value="APG63961.1"/>
    <property type="molecule type" value="Genomic_DNA"/>
</dbReference>
<dbReference type="Gene3D" id="2.40.128.110">
    <property type="entry name" value="Lipid/polyisoprenoid-binding, YceI-like"/>
    <property type="match status" value="1"/>
</dbReference>
<sequence length="202" mass="22296">MKKLIILLIAVSFSVQFTACKSEEKKETKTEKTAKFSLENAENNIGWTAYKTTEKIGVNGQFNKINITNNGEGNSIKEAINNVEFSIPVSSIFTKDKSRDFKIQKFFFGIMENTSLLSGKLSLTDETNGVAEITMNGVTEKLPFTYTISGKTFSMTSTMNIEDWKANKALASLNEACKALHSGADGISKTWNEVAINITSTF</sequence>
<dbReference type="KEGG" id="ten:LPB136_00600"/>
<feature type="domain" description="Lipid/polyisoprenoid-binding YceI-like" evidence="2">
    <location>
        <begin position="37"/>
        <end position="199"/>
    </location>
</feature>
<dbReference type="RefSeq" id="WP_072554283.1">
    <property type="nucleotide sequence ID" value="NZ_CP018155.1"/>
</dbReference>
<feature type="signal peptide" evidence="1">
    <location>
        <begin position="1"/>
        <end position="19"/>
    </location>
</feature>
<keyword evidence="1" id="KW-0732">Signal</keyword>
<proteinExistence type="predicted"/>
<organism evidence="3 4">
    <name type="scientific">Tenacibaculum todarodis</name>
    <dbReference type="NCBI Taxonomy" id="1850252"/>
    <lineage>
        <taxon>Bacteria</taxon>
        <taxon>Pseudomonadati</taxon>
        <taxon>Bacteroidota</taxon>
        <taxon>Flavobacteriia</taxon>
        <taxon>Flavobacteriales</taxon>
        <taxon>Flavobacteriaceae</taxon>
        <taxon>Tenacibaculum</taxon>
    </lineage>
</organism>
<dbReference type="InterPro" id="IPR007372">
    <property type="entry name" value="Lipid/polyisoprenoid-bd_YceI"/>
</dbReference>
<name>A0A1L3JFP5_9FLAO</name>
<evidence type="ECO:0000256" key="1">
    <source>
        <dbReference type="SAM" id="SignalP"/>
    </source>
</evidence>
<dbReference type="OrthoDB" id="5292899at2"/>
<protein>
    <recommendedName>
        <fullName evidence="2">Lipid/polyisoprenoid-binding YceI-like domain-containing protein</fullName>
    </recommendedName>
</protein>
<feature type="chain" id="PRO_5011956140" description="Lipid/polyisoprenoid-binding YceI-like domain-containing protein" evidence="1">
    <location>
        <begin position="20"/>
        <end position="202"/>
    </location>
</feature>
<dbReference type="Proteomes" id="UP000181898">
    <property type="component" value="Chromosome"/>
</dbReference>
<reference evidence="3 4" key="1">
    <citation type="submission" date="2016-11" db="EMBL/GenBank/DDBJ databases">
        <title>Tenacibaculum sp. LPB0136, isolated from marine environment.</title>
        <authorList>
            <person name="Kim E."/>
            <person name="Yi H."/>
        </authorList>
    </citation>
    <scope>NUCLEOTIDE SEQUENCE [LARGE SCALE GENOMIC DNA]</scope>
    <source>
        <strain evidence="3 4">LPB0136</strain>
    </source>
</reference>
<evidence type="ECO:0000313" key="4">
    <source>
        <dbReference type="Proteomes" id="UP000181898"/>
    </source>
</evidence>
<accession>A0A1L3JFP5</accession>
<dbReference type="SUPFAM" id="SSF101874">
    <property type="entry name" value="YceI-like"/>
    <property type="match status" value="1"/>
</dbReference>